<keyword evidence="1" id="KW-0812">Transmembrane</keyword>
<protein>
    <submittedName>
        <fullName evidence="2">Uncharacterized protein</fullName>
    </submittedName>
</protein>
<dbReference type="Proteomes" id="UP000225972">
    <property type="component" value="Unassembled WGS sequence"/>
</dbReference>
<reference evidence="3" key="1">
    <citation type="submission" date="2017-05" db="EMBL/GenBank/DDBJ databases">
        <authorList>
            <person name="Rodrigo-Torres L."/>
            <person name="Arahal R. D."/>
            <person name="Lucena T."/>
        </authorList>
    </citation>
    <scope>NUCLEOTIDE SEQUENCE [LARGE SCALE GENOMIC DNA]</scope>
    <source>
        <strain evidence="3">CECT 8649</strain>
    </source>
</reference>
<dbReference type="AlphaFoldDB" id="A0A238J9Y6"/>
<feature type="transmembrane region" description="Helical" evidence="1">
    <location>
        <begin position="108"/>
        <end position="126"/>
    </location>
</feature>
<dbReference type="EMBL" id="FXXP01000001">
    <property type="protein sequence ID" value="SMX27478.1"/>
    <property type="molecule type" value="Genomic_DNA"/>
</dbReference>
<keyword evidence="1" id="KW-0472">Membrane</keyword>
<name>A0A238J9Y6_9RHOB</name>
<organism evidence="2 3">
    <name type="scientific">Pelagimonas phthalicica</name>
    <dbReference type="NCBI Taxonomy" id="1037362"/>
    <lineage>
        <taxon>Bacteria</taxon>
        <taxon>Pseudomonadati</taxon>
        <taxon>Pseudomonadota</taxon>
        <taxon>Alphaproteobacteria</taxon>
        <taxon>Rhodobacterales</taxon>
        <taxon>Roseobacteraceae</taxon>
        <taxon>Pelagimonas</taxon>
    </lineage>
</organism>
<gene>
    <name evidence="2" type="ORF">TRP8649_01583</name>
</gene>
<dbReference type="OrthoDB" id="7822309at2"/>
<evidence type="ECO:0000313" key="2">
    <source>
        <dbReference type="EMBL" id="SMX27478.1"/>
    </source>
</evidence>
<evidence type="ECO:0000313" key="3">
    <source>
        <dbReference type="Proteomes" id="UP000225972"/>
    </source>
</evidence>
<accession>A0A238J9Y6</accession>
<sequence>MTALKEFERLEATGLWRPNTAEQRREVVVSLGDATLTITDVPGRVLAHWSLAAVVRSNGTAIPAIYHPDGDPGETLELGEGEDEMINGIDRLLKAIERRRPHPGKLRLVLGTALVLGLVAGTVLWLPDALRAYTAKVVPPVKRAEIGIGLLKHMTRVTGQPCLTPEARPALQKLARHVLGPERADSIIVVPGGVVQSAHLPGGIVVLNKSIIEDFEDPSVPAGYALVEDVKAAETDPLAQMLAQTSLMTSLKLVTTGQVPDDTLKAYAEDLLTEADSPPAIDATLAAFQRAALSSSAYAYAKDLTGESTLPLIEGDPMAGAEGADVLSDGEWLRLQSICE</sequence>
<proteinExistence type="predicted"/>
<keyword evidence="1" id="KW-1133">Transmembrane helix</keyword>
<evidence type="ECO:0000256" key="1">
    <source>
        <dbReference type="SAM" id="Phobius"/>
    </source>
</evidence>
<keyword evidence="3" id="KW-1185">Reference proteome</keyword>
<dbReference type="RefSeq" id="WP_099244868.1">
    <property type="nucleotide sequence ID" value="NZ_FXXP01000001.1"/>
</dbReference>